<sequence length="182" mass="21888">MSIVKKIVSLKGPKWKASPKVKECIEKNKKAFYAWKQKDRPKNVENLEYQEMKKNKRELRNQIRKEDHTDKQNFFNNLMDKPDSKTFYRLIRRNKHKSIDTKSTLIKDENNGEVINPEEQSQIFADYYEKLAVPSNEEFLEENKYRLALMNNIIKHTIQESIITTFNEEEILIQEKHQMNTH</sequence>
<dbReference type="AlphaFoldDB" id="A0A6J8DWZ6"/>
<keyword evidence="1" id="KW-0175">Coiled coil</keyword>
<accession>A0A6J8DWZ6</accession>
<organism evidence="2 3">
    <name type="scientific">Mytilus coruscus</name>
    <name type="common">Sea mussel</name>
    <dbReference type="NCBI Taxonomy" id="42192"/>
    <lineage>
        <taxon>Eukaryota</taxon>
        <taxon>Metazoa</taxon>
        <taxon>Spiralia</taxon>
        <taxon>Lophotrochozoa</taxon>
        <taxon>Mollusca</taxon>
        <taxon>Bivalvia</taxon>
        <taxon>Autobranchia</taxon>
        <taxon>Pteriomorphia</taxon>
        <taxon>Mytilida</taxon>
        <taxon>Mytiloidea</taxon>
        <taxon>Mytilidae</taxon>
        <taxon>Mytilinae</taxon>
        <taxon>Mytilus</taxon>
    </lineage>
</organism>
<dbReference type="EMBL" id="CACVKT020007931">
    <property type="protein sequence ID" value="CAC5411951.1"/>
    <property type="molecule type" value="Genomic_DNA"/>
</dbReference>
<name>A0A6J8DWZ6_MYTCO</name>
<proteinExistence type="predicted"/>
<protein>
    <submittedName>
        <fullName evidence="2">Uncharacterized protein</fullName>
    </submittedName>
</protein>
<evidence type="ECO:0000313" key="3">
    <source>
        <dbReference type="Proteomes" id="UP000507470"/>
    </source>
</evidence>
<dbReference type="Proteomes" id="UP000507470">
    <property type="component" value="Unassembled WGS sequence"/>
</dbReference>
<reference evidence="2 3" key="1">
    <citation type="submission" date="2020-06" db="EMBL/GenBank/DDBJ databases">
        <authorList>
            <person name="Li R."/>
            <person name="Bekaert M."/>
        </authorList>
    </citation>
    <scope>NUCLEOTIDE SEQUENCE [LARGE SCALE GENOMIC DNA]</scope>
    <source>
        <strain evidence="3">wild</strain>
    </source>
</reference>
<dbReference type="OrthoDB" id="10354021at2759"/>
<evidence type="ECO:0000256" key="1">
    <source>
        <dbReference type="SAM" id="Coils"/>
    </source>
</evidence>
<feature type="coiled-coil region" evidence="1">
    <location>
        <begin position="42"/>
        <end position="69"/>
    </location>
</feature>
<gene>
    <name evidence="2" type="ORF">MCOR_44986</name>
</gene>
<keyword evidence="3" id="KW-1185">Reference proteome</keyword>
<evidence type="ECO:0000313" key="2">
    <source>
        <dbReference type="EMBL" id="CAC5411951.1"/>
    </source>
</evidence>